<keyword evidence="3" id="KW-1185">Reference proteome</keyword>
<feature type="region of interest" description="Disordered" evidence="1">
    <location>
        <begin position="52"/>
        <end position="78"/>
    </location>
</feature>
<gene>
    <name evidence="2" type="ORF">GCM10010423_71220</name>
</gene>
<dbReference type="RefSeq" id="WP_344544099.1">
    <property type="nucleotide sequence ID" value="NZ_BAAATM010000028.1"/>
</dbReference>
<accession>A0ABN3P2W9</accession>
<proteinExistence type="predicted"/>
<dbReference type="EMBL" id="BAAATM010000028">
    <property type="protein sequence ID" value="GAA2559016.1"/>
    <property type="molecule type" value="Genomic_DNA"/>
</dbReference>
<feature type="region of interest" description="Disordered" evidence="1">
    <location>
        <begin position="1"/>
        <end position="28"/>
    </location>
</feature>
<name>A0ABN3P2W9_9ACTN</name>
<protein>
    <submittedName>
        <fullName evidence="2">Uncharacterized protein</fullName>
    </submittedName>
</protein>
<evidence type="ECO:0000313" key="2">
    <source>
        <dbReference type="EMBL" id="GAA2559016.1"/>
    </source>
</evidence>
<comment type="caution">
    <text evidence="2">The sequence shown here is derived from an EMBL/GenBank/DDBJ whole genome shotgun (WGS) entry which is preliminary data.</text>
</comment>
<evidence type="ECO:0000256" key="1">
    <source>
        <dbReference type="SAM" id="MobiDB-lite"/>
    </source>
</evidence>
<organism evidence="2 3">
    <name type="scientific">Streptomyces levis</name>
    <dbReference type="NCBI Taxonomy" id="285566"/>
    <lineage>
        <taxon>Bacteria</taxon>
        <taxon>Bacillati</taxon>
        <taxon>Actinomycetota</taxon>
        <taxon>Actinomycetes</taxon>
        <taxon>Kitasatosporales</taxon>
        <taxon>Streptomycetaceae</taxon>
        <taxon>Streptomyces</taxon>
    </lineage>
</organism>
<dbReference type="Proteomes" id="UP001501095">
    <property type="component" value="Unassembled WGS sequence"/>
</dbReference>
<sequence length="78" mass="7778">MSAVRVRPVVTPGTAGTSPGPFGPGGETLDAATDVRLVGDDEEVPAVDAAPRLPVRTGVPIPLHPGATGRSSSDRPAP</sequence>
<evidence type="ECO:0000313" key="3">
    <source>
        <dbReference type="Proteomes" id="UP001501095"/>
    </source>
</evidence>
<reference evidence="2 3" key="1">
    <citation type="journal article" date="2019" name="Int. J. Syst. Evol. Microbiol.">
        <title>The Global Catalogue of Microorganisms (GCM) 10K type strain sequencing project: providing services to taxonomists for standard genome sequencing and annotation.</title>
        <authorList>
            <consortium name="The Broad Institute Genomics Platform"/>
            <consortium name="The Broad Institute Genome Sequencing Center for Infectious Disease"/>
            <person name="Wu L."/>
            <person name="Ma J."/>
        </authorList>
    </citation>
    <scope>NUCLEOTIDE SEQUENCE [LARGE SCALE GENOMIC DNA]</scope>
    <source>
        <strain evidence="2 3">JCM 6924</strain>
    </source>
</reference>